<comment type="similarity">
    <text evidence="2">Belongs to the oxygen-dependent FAD-linked oxidoreductase family.</text>
</comment>
<keyword evidence="8" id="KW-1185">Reference proteome</keyword>
<dbReference type="SUPFAM" id="SSF56176">
    <property type="entry name" value="FAD-binding/transporter-associated domain-like"/>
    <property type="match status" value="1"/>
</dbReference>
<dbReference type="InterPro" id="IPR016166">
    <property type="entry name" value="FAD-bd_PCMH"/>
</dbReference>
<dbReference type="Proteomes" id="UP001175000">
    <property type="component" value="Unassembled WGS sequence"/>
</dbReference>
<organism evidence="7 8">
    <name type="scientific">Immersiella caudata</name>
    <dbReference type="NCBI Taxonomy" id="314043"/>
    <lineage>
        <taxon>Eukaryota</taxon>
        <taxon>Fungi</taxon>
        <taxon>Dikarya</taxon>
        <taxon>Ascomycota</taxon>
        <taxon>Pezizomycotina</taxon>
        <taxon>Sordariomycetes</taxon>
        <taxon>Sordariomycetidae</taxon>
        <taxon>Sordariales</taxon>
        <taxon>Lasiosphaeriaceae</taxon>
        <taxon>Immersiella</taxon>
    </lineage>
</organism>
<dbReference type="GO" id="GO:0016491">
    <property type="term" value="F:oxidoreductase activity"/>
    <property type="evidence" value="ECO:0007669"/>
    <property type="project" value="UniProtKB-KW"/>
</dbReference>
<name>A0AA40C3Y2_9PEZI</name>
<evidence type="ECO:0000256" key="3">
    <source>
        <dbReference type="ARBA" id="ARBA00022630"/>
    </source>
</evidence>
<evidence type="ECO:0000313" key="7">
    <source>
        <dbReference type="EMBL" id="KAK0623884.1"/>
    </source>
</evidence>
<evidence type="ECO:0000259" key="6">
    <source>
        <dbReference type="PROSITE" id="PS51387"/>
    </source>
</evidence>
<evidence type="ECO:0000256" key="4">
    <source>
        <dbReference type="ARBA" id="ARBA00022827"/>
    </source>
</evidence>
<evidence type="ECO:0000313" key="8">
    <source>
        <dbReference type="Proteomes" id="UP001175000"/>
    </source>
</evidence>
<keyword evidence="4" id="KW-0274">FAD</keyword>
<feature type="domain" description="FAD-binding PCMH-type" evidence="6">
    <location>
        <begin position="169"/>
        <end position="352"/>
    </location>
</feature>
<evidence type="ECO:0000256" key="5">
    <source>
        <dbReference type="ARBA" id="ARBA00023002"/>
    </source>
</evidence>
<proteinExistence type="inferred from homology"/>
<comment type="caution">
    <text evidence="7">The sequence shown here is derived from an EMBL/GenBank/DDBJ whole genome shotgun (WGS) entry which is preliminary data.</text>
</comment>
<protein>
    <recommendedName>
        <fullName evidence="6">FAD-binding PCMH-type domain-containing protein</fullName>
    </recommendedName>
</protein>
<keyword evidence="5" id="KW-0560">Oxidoreductase</keyword>
<dbReference type="AlphaFoldDB" id="A0AA40C3Y2"/>
<accession>A0AA40C3Y2</accession>
<dbReference type="PANTHER" id="PTHR42973:SF39">
    <property type="entry name" value="FAD-BINDING PCMH-TYPE DOMAIN-CONTAINING PROTEIN"/>
    <property type="match status" value="1"/>
</dbReference>
<comment type="cofactor">
    <cofactor evidence="1">
        <name>FAD</name>
        <dbReference type="ChEBI" id="CHEBI:57692"/>
    </cofactor>
</comment>
<dbReference type="PANTHER" id="PTHR42973">
    <property type="entry name" value="BINDING OXIDOREDUCTASE, PUTATIVE (AFU_ORTHOLOGUE AFUA_1G17690)-RELATED"/>
    <property type="match status" value="1"/>
</dbReference>
<evidence type="ECO:0000256" key="2">
    <source>
        <dbReference type="ARBA" id="ARBA00005466"/>
    </source>
</evidence>
<dbReference type="EMBL" id="JAULSU010000003">
    <property type="protein sequence ID" value="KAK0623884.1"/>
    <property type="molecule type" value="Genomic_DNA"/>
</dbReference>
<dbReference type="InterPro" id="IPR006094">
    <property type="entry name" value="Oxid_FAD_bind_N"/>
</dbReference>
<sequence length="623" mass="67375">MGLKRRRILCPRIAFLPSVQSETDRPVAPSMFLQAPITALCGLLAAGLAVAQDAGSESQNLVPTTVGGTRYACKCYPGDTCWPKPKDWTKLNKTVDGNLAVAVPPGAPCHNTFSGLLGSLPTYDSAKCAEVTASWSREQWQIEHPIALMWTLSTNETCRPTTNPQDTCTSGYYGVYIIEAKTKAHVTEGIDFARKKNLRLIIRNTGHDFIGRSTGWGALIINTHSFQDYKFHKKWNGPGSYKGSAVTMGAGIQGRDFLRIAHAQNPPQVVVTGECPTVGIAGGFLQGGGHGPWTPLKGFAADNALEFEAITAEGKFVKANAKENPDLYWALKGGGPAAFAVVLSTTVATFTDLPSAGIILDVNSTHTVDLELFWSGVRHFTNYSNSFASSGLYAYFGVRNLRLHVQPLTGINKTAAQVTAIVKPLLGQFDAIGLNYTTVTKEFPSFFELYVDMFEDELAGSPSLTGGWTFTHDNIATNTDGMVAAYRNTLDNGGIVVGHIWESGKGVTDSAIHPSFRNAATKIIAAVPVAVNASLADKRVAQDKLANVIDPVLRAAGPGGCAYINEAEPLQTNWQTNFWGSNYPKLKDLRKKWDPKGVFYAVSTPGTEQWEVIEYGTRLCKKL</sequence>
<gene>
    <name evidence="7" type="ORF">B0T14DRAFT_517181</name>
</gene>
<reference evidence="7" key="1">
    <citation type="submission" date="2023-06" db="EMBL/GenBank/DDBJ databases">
        <title>Genome-scale phylogeny and comparative genomics of the fungal order Sordariales.</title>
        <authorList>
            <consortium name="Lawrence Berkeley National Laboratory"/>
            <person name="Hensen N."/>
            <person name="Bonometti L."/>
            <person name="Westerberg I."/>
            <person name="Brannstrom I.O."/>
            <person name="Guillou S."/>
            <person name="Cros-Aarteil S."/>
            <person name="Calhoun S."/>
            <person name="Haridas S."/>
            <person name="Kuo A."/>
            <person name="Mondo S."/>
            <person name="Pangilinan J."/>
            <person name="Riley R."/>
            <person name="Labutti K."/>
            <person name="Andreopoulos B."/>
            <person name="Lipzen A."/>
            <person name="Chen C."/>
            <person name="Yanf M."/>
            <person name="Daum C."/>
            <person name="Ng V."/>
            <person name="Clum A."/>
            <person name="Steindorff A."/>
            <person name="Ohm R."/>
            <person name="Martin F."/>
            <person name="Silar P."/>
            <person name="Natvig D."/>
            <person name="Lalanne C."/>
            <person name="Gautier V."/>
            <person name="Ament-Velasquez S.L."/>
            <person name="Kruys A."/>
            <person name="Hutchinson M.I."/>
            <person name="Powell A.J."/>
            <person name="Barry K."/>
            <person name="Miller A.N."/>
            <person name="Grigoriev I.V."/>
            <person name="Debuchy R."/>
            <person name="Gladieux P."/>
            <person name="Thoren M.H."/>
            <person name="Johannesson H."/>
        </authorList>
    </citation>
    <scope>NUCLEOTIDE SEQUENCE</scope>
    <source>
        <strain evidence="7">CBS 606.72</strain>
    </source>
</reference>
<dbReference type="Pfam" id="PF08031">
    <property type="entry name" value="BBE"/>
    <property type="match status" value="1"/>
</dbReference>
<dbReference type="Gene3D" id="3.30.465.10">
    <property type="match status" value="2"/>
</dbReference>
<evidence type="ECO:0000256" key="1">
    <source>
        <dbReference type="ARBA" id="ARBA00001974"/>
    </source>
</evidence>
<dbReference type="Pfam" id="PF01565">
    <property type="entry name" value="FAD_binding_4"/>
    <property type="match status" value="1"/>
</dbReference>
<dbReference type="InterPro" id="IPR036318">
    <property type="entry name" value="FAD-bd_PCMH-like_sf"/>
</dbReference>
<dbReference type="InterPro" id="IPR050416">
    <property type="entry name" value="FAD-linked_Oxidoreductase"/>
</dbReference>
<dbReference type="GO" id="GO:0071949">
    <property type="term" value="F:FAD binding"/>
    <property type="evidence" value="ECO:0007669"/>
    <property type="project" value="InterPro"/>
</dbReference>
<dbReference type="PROSITE" id="PS51387">
    <property type="entry name" value="FAD_PCMH"/>
    <property type="match status" value="1"/>
</dbReference>
<dbReference type="InterPro" id="IPR016169">
    <property type="entry name" value="FAD-bd_PCMH_sub2"/>
</dbReference>
<dbReference type="InterPro" id="IPR012951">
    <property type="entry name" value="BBE"/>
</dbReference>
<keyword evidence="3" id="KW-0285">Flavoprotein</keyword>